<accession>A0ABW7YTH0</accession>
<feature type="domain" description="DUF6286" evidence="2">
    <location>
        <begin position="78"/>
        <end position="181"/>
    </location>
</feature>
<dbReference type="EMBL" id="JBITGY010000004">
    <property type="protein sequence ID" value="MFI6499153.1"/>
    <property type="molecule type" value="Genomic_DNA"/>
</dbReference>
<keyword evidence="1" id="KW-0812">Transmembrane</keyword>
<dbReference type="InterPro" id="IPR046253">
    <property type="entry name" value="DUF6286"/>
</dbReference>
<name>A0ABW7YTH0_9ACTN</name>
<keyword evidence="1" id="KW-0472">Membrane</keyword>
<keyword evidence="4" id="KW-1185">Reference proteome</keyword>
<protein>
    <submittedName>
        <fullName evidence="3">DUF6286 domain-containing protein</fullName>
    </submittedName>
</protein>
<organism evidence="3 4">
    <name type="scientific">Nonomuraea typhae</name>
    <dbReference type="NCBI Taxonomy" id="2603600"/>
    <lineage>
        <taxon>Bacteria</taxon>
        <taxon>Bacillati</taxon>
        <taxon>Actinomycetota</taxon>
        <taxon>Actinomycetes</taxon>
        <taxon>Streptosporangiales</taxon>
        <taxon>Streptosporangiaceae</taxon>
        <taxon>Nonomuraea</taxon>
    </lineage>
</organism>
<sequence length="185" mass="19266">MSTGDRAALGAFRPGRAVPAVIVAALLAVLGAVVAAEVIAWLFGRSLGWLPGQAMLAWGRGTAWQSPAVLIGAALVTLVGLALLVAAFLPGRPRLVPLRTGDPDLVIGMRRQSFTTALARAAAEVPGVRSARAVTRRRTVTVTATTSGWNDAATGDAVREAVLERLAALGPVQEHQVAIRLKERP</sequence>
<evidence type="ECO:0000259" key="2">
    <source>
        <dbReference type="Pfam" id="PF19803"/>
    </source>
</evidence>
<comment type="caution">
    <text evidence="3">The sequence shown here is derived from an EMBL/GenBank/DDBJ whole genome shotgun (WGS) entry which is preliminary data.</text>
</comment>
<dbReference type="Pfam" id="PF19803">
    <property type="entry name" value="DUF6286"/>
    <property type="match status" value="1"/>
</dbReference>
<keyword evidence="1" id="KW-1133">Transmembrane helix</keyword>
<evidence type="ECO:0000313" key="3">
    <source>
        <dbReference type="EMBL" id="MFI6499153.1"/>
    </source>
</evidence>
<dbReference type="Proteomes" id="UP001612741">
    <property type="component" value="Unassembled WGS sequence"/>
</dbReference>
<dbReference type="RefSeq" id="WP_397082369.1">
    <property type="nucleotide sequence ID" value="NZ_JBITGY010000004.1"/>
</dbReference>
<feature type="transmembrane region" description="Helical" evidence="1">
    <location>
        <begin position="64"/>
        <end position="89"/>
    </location>
</feature>
<evidence type="ECO:0000313" key="4">
    <source>
        <dbReference type="Proteomes" id="UP001612741"/>
    </source>
</evidence>
<reference evidence="3 4" key="1">
    <citation type="submission" date="2024-10" db="EMBL/GenBank/DDBJ databases">
        <title>The Natural Products Discovery Center: Release of the First 8490 Sequenced Strains for Exploring Actinobacteria Biosynthetic Diversity.</title>
        <authorList>
            <person name="Kalkreuter E."/>
            <person name="Kautsar S.A."/>
            <person name="Yang D."/>
            <person name="Bader C.D."/>
            <person name="Teijaro C.N."/>
            <person name="Fluegel L."/>
            <person name="Davis C.M."/>
            <person name="Simpson J.R."/>
            <person name="Lauterbach L."/>
            <person name="Steele A.D."/>
            <person name="Gui C."/>
            <person name="Meng S."/>
            <person name="Li G."/>
            <person name="Viehrig K."/>
            <person name="Ye F."/>
            <person name="Su P."/>
            <person name="Kiefer A.F."/>
            <person name="Nichols A."/>
            <person name="Cepeda A.J."/>
            <person name="Yan W."/>
            <person name="Fan B."/>
            <person name="Jiang Y."/>
            <person name="Adhikari A."/>
            <person name="Zheng C.-J."/>
            <person name="Schuster L."/>
            <person name="Cowan T.M."/>
            <person name="Smanski M.J."/>
            <person name="Chevrette M.G."/>
            <person name="De Carvalho L.P.S."/>
            <person name="Shen B."/>
        </authorList>
    </citation>
    <scope>NUCLEOTIDE SEQUENCE [LARGE SCALE GENOMIC DNA]</scope>
    <source>
        <strain evidence="3 4">NPDC050545</strain>
    </source>
</reference>
<evidence type="ECO:0000256" key="1">
    <source>
        <dbReference type="SAM" id="Phobius"/>
    </source>
</evidence>
<feature type="transmembrane region" description="Helical" evidence="1">
    <location>
        <begin position="21"/>
        <end position="44"/>
    </location>
</feature>
<proteinExistence type="predicted"/>
<gene>
    <name evidence="3" type="ORF">ACIBG2_17340</name>
</gene>